<feature type="domain" description="ARID" evidence="15">
    <location>
        <begin position="1366"/>
        <end position="1456"/>
    </location>
</feature>
<evidence type="ECO:0000256" key="4">
    <source>
        <dbReference type="ARBA" id="ARBA00022801"/>
    </source>
</evidence>
<feature type="region of interest" description="Disordered" evidence="12">
    <location>
        <begin position="1329"/>
        <end position="1379"/>
    </location>
</feature>
<dbReference type="SUPFAM" id="SSF54160">
    <property type="entry name" value="Chromo domain-like"/>
    <property type="match status" value="2"/>
</dbReference>
<dbReference type="InterPro" id="IPR016197">
    <property type="entry name" value="Chromo-like_dom_sf"/>
</dbReference>
<evidence type="ECO:0000259" key="14">
    <source>
        <dbReference type="PROSITE" id="PS50014"/>
    </source>
</evidence>
<dbReference type="EMBL" id="BEYU01000005">
    <property type="protein sequence ID" value="GBG24435.1"/>
    <property type="molecule type" value="Genomic_DNA"/>
</dbReference>
<keyword evidence="11" id="KW-0175">Coiled coil</keyword>
<feature type="domain" description="Chromo" evidence="13">
    <location>
        <begin position="172"/>
        <end position="227"/>
    </location>
</feature>
<dbReference type="InterPro" id="IPR018359">
    <property type="entry name" value="Bromodomain_CS"/>
</dbReference>
<evidence type="ECO:0000256" key="9">
    <source>
        <dbReference type="ARBA" id="ARBA00023242"/>
    </source>
</evidence>
<feature type="compositionally biased region" description="Basic residues" evidence="12">
    <location>
        <begin position="1651"/>
        <end position="1673"/>
    </location>
</feature>
<feature type="compositionally biased region" description="Basic and acidic residues" evidence="12">
    <location>
        <begin position="114"/>
        <end position="125"/>
    </location>
</feature>
<evidence type="ECO:0000256" key="5">
    <source>
        <dbReference type="ARBA" id="ARBA00022840"/>
    </source>
</evidence>
<feature type="compositionally biased region" description="Basic and acidic residues" evidence="12">
    <location>
        <begin position="1613"/>
        <end position="1622"/>
    </location>
</feature>
<dbReference type="GO" id="GO:0005634">
    <property type="term" value="C:nucleus"/>
    <property type="evidence" value="ECO:0007669"/>
    <property type="project" value="UniProtKB-SubCell"/>
</dbReference>
<feature type="compositionally biased region" description="Basic and acidic residues" evidence="12">
    <location>
        <begin position="1472"/>
        <end position="1491"/>
    </location>
</feature>
<keyword evidence="3" id="KW-0547">Nucleotide-binding</keyword>
<dbReference type="InterPro" id="IPR036431">
    <property type="entry name" value="ARID_dom_sf"/>
</dbReference>
<dbReference type="GO" id="GO:0003682">
    <property type="term" value="F:chromatin binding"/>
    <property type="evidence" value="ECO:0007669"/>
    <property type="project" value="TreeGrafter"/>
</dbReference>
<organism evidence="18 19">
    <name type="scientific">Hondaea fermentalgiana</name>
    <dbReference type="NCBI Taxonomy" id="2315210"/>
    <lineage>
        <taxon>Eukaryota</taxon>
        <taxon>Sar</taxon>
        <taxon>Stramenopiles</taxon>
        <taxon>Bigyra</taxon>
        <taxon>Labyrinthulomycetes</taxon>
        <taxon>Thraustochytrida</taxon>
        <taxon>Thraustochytriidae</taxon>
        <taxon>Hondaea</taxon>
    </lineage>
</organism>
<dbReference type="InterPro" id="IPR014001">
    <property type="entry name" value="Helicase_ATP-bd"/>
</dbReference>
<dbReference type="PROSITE" id="PS51194">
    <property type="entry name" value="HELICASE_CTER"/>
    <property type="match status" value="1"/>
</dbReference>
<comment type="caution">
    <text evidence="18">The sequence shown here is derived from an EMBL/GenBank/DDBJ whole genome shotgun (WGS) entry which is preliminary data.</text>
</comment>
<dbReference type="PROSITE" id="PS50014">
    <property type="entry name" value="BROMODOMAIN_2"/>
    <property type="match status" value="1"/>
</dbReference>
<feature type="region of interest" description="Disordered" evidence="12">
    <location>
        <begin position="1"/>
        <end position="183"/>
    </location>
</feature>
<dbReference type="PROSITE" id="PS00598">
    <property type="entry name" value="CHROMO_1"/>
    <property type="match status" value="1"/>
</dbReference>
<dbReference type="GO" id="GO:0000785">
    <property type="term" value="C:chromatin"/>
    <property type="evidence" value="ECO:0007669"/>
    <property type="project" value="TreeGrafter"/>
</dbReference>
<dbReference type="PRINTS" id="PR00503">
    <property type="entry name" value="BROMODOMAIN"/>
</dbReference>
<dbReference type="Pfam" id="PF00385">
    <property type="entry name" value="Chromo"/>
    <property type="match status" value="1"/>
</dbReference>
<dbReference type="SUPFAM" id="SSF52540">
    <property type="entry name" value="P-loop containing nucleoside triphosphate hydrolases"/>
    <property type="match status" value="2"/>
</dbReference>
<evidence type="ECO:0000259" key="16">
    <source>
        <dbReference type="PROSITE" id="PS51192"/>
    </source>
</evidence>
<keyword evidence="9" id="KW-0539">Nucleus</keyword>
<feature type="compositionally biased region" description="Basic and acidic residues" evidence="12">
    <location>
        <begin position="1838"/>
        <end position="1848"/>
    </location>
</feature>
<dbReference type="InterPro" id="IPR038718">
    <property type="entry name" value="SNF2-like_sf"/>
</dbReference>
<evidence type="ECO:0000259" key="17">
    <source>
        <dbReference type="PROSITE" id="PS51194"/>
    </source>
</evidence>
<evidence type="ECO:0000259" key="13">
    <source>
        <dbReference type="PROSITE" id="PS50013"/>
    </source>
</evidence>
<dbReference type="Gene3D" id="2.40.50.40">
    <property type="match status" value="2"/>
</dbReference>
<dbReference type="CDD" id="cd18793">
    <property type="entry name" value="SF2_C_SNF"/>
    <property type="match status" value="1"/>
</dbReference>
<keyword evidence="19" id="KW-1185">Reference proteome</keyword>
<dbReference type="PANTHER" id="PTHR45623">
    <property type="entry name" value="CHROMODOMAIN-HELICASE-DNA-BINDING PROTEIN 3-RELATED-RELATED"/>
    <property type="match status" value="1"/>
</dbReference>
<dbReference type="Gene3D" id="3.40.50.300">
    <property type="entry name" value="P-loop containing nucleotide triphosphate hydrolases"/>
    <property type="match status" value="1"/>
</dbReference>
<dbReference type="PROSITE" id="PS51192">
    <property type="entry name" value="HELICASE_ATP_BIND_1"/>
    <property type="match status" value="1"/>
</dbReference>
<evidence type="ECO:0000256" key="12">
    <source>
        <dbReference type="SAM" id="MobiDB-lite"/>
    </source>
</evidence>
<feature type="domain" description="Helicase C-terminal" evidence="17">
    <location>
        <begin position="981"/>
        <end position="1149"/>
    </location>
</feature>
<dbReference type="Proteomes" id="UP000241890">
    <property type="component" value="Unassembled WGS sequence"/>
</dbReference>
<reference evidence="18 19" key="1">
    <citation type="submission" date="2017-12" db="EMBL/GenBank/DDBJ databases">
        <title>Sequencing, de novo assembly and annotation of complete genome of a new Thraustochytrid species, strain FCC1311.</title>
        <authorList>
            <person name="Sedici K."/>
            <person name="Godart F."/>
            <person name="Aiese Cigliano R."/>
            <person name="Sanseverino W."/>
            <person name="Barakat M."/>
            <person name="Ortet P."/>
            <person name="Marechal E."/>
            <person name="Cagnac O."/>
            <person name="Amato A."/>
        </authorList>
    </citation>
    <scope>NUCLEOTIDE SEQUENCE [LARGE SCALE GENOMIC DNA]</scope>
</reference>
<keyword evidence="5" id="KW-0067">ATP-binding</keyword>
<dbReference type="SMART" id="SM00487">
    <property type="entry name" value="DEXDc"/>
    <property type="match status" value="1"/>
</dbReference>
<evidence type="ECO:0000256" key="8">
    <source>
        <dbReference type="ARBA" id="ARBA00023163"/>
    </source>
</evidence>
<feature type="compositionally biased region" description="Basic and acidic residues" evidence="12">
    <location>
        <begin position="94"/>
        <end position="107"/>
    </location>
</feature>
<dbReference type="PROSITE" id="PS00633">
    <property type="entry name" value="BROMODOMAIN_1"/>
    <property type="match status" value="1"/>
</dbReference>
<dbReference type="InterPro" id="IPR000330">
    <property type="entry name" value="SNF2_N"/>
</dbReference>
<keyword evidence="18" id="KW-0347">Helicase</keyword>
<keyword evidence="4" id="KW-0378">Hydrolase</keyword>
<dbReference type="CDD" id="cd16100">
    <property type="entry name" value="ARID"/>
    <property type="match status" value="1"/>
</dbReference>
<keyword evidence="8" id="KW-0804">Transcription</keyword>
<dbReference type="GO" id="GO:0016887">
    <property type="term" value="F:ATP hydrolysis activity"/>
    <property type="evidence" value="ECO:0007669"/>
    <property type="project" value="TreeGrafter"/>
</dbReference>
<evidence type="ECO:0000256" key="10">
    <source>
        <dbReference type="PROSITE-ProRule" id="PRU00035"/>
    </source>
</evidence>
<feature type="compositionally biased region" description="Acidic residues" evidence="12">
    <location>
        <begin position="140"/>
        <end position="154"/>
    </location>
</feature>
<dbReference type="InterPro" id="IPR027417">
    <property type="entry name" value="P-loop_NTPase"/>
</dbReference>
<dbReference type="InterPro" id="IPR049730">
    <property type="entry name" value="SNF2/RAD54-like_C"/>
</dbReference>
<dbReference type="Pfam" id="PF01388">
    <property type="entry name" value="ARID"/>
    <property type="match status" value="1"/>
</dbReference>
<accession>A0A2R5G1N3</accession>
<proteinExistence type="predicted"/>
<keyword evidence="7 10" id="KW-0103">Bromodomain</keyword>
<dbReference type="Pfam" id="PF00176">
    <property type="entry name" value="SNF2-rel_dom"/>
    <property type="match status" value="1"/>
</dbReference>
<evidence type="ECO:0000256" key="2">
    <source>
        <dbReference type="ARBA" id="ARBA00022737"/>
    </source>
</evidence>
<feature type="compositionally biased region" description="Basic residues" evidence="12">
    <location>
        <begin position="1875"/>
        <end position="1891"/>
    </location>
</feature>
<evidence type="ECO:0000256" key="1">
    <source>
        <dbReference type="ARBA" id="ARBA00004123"/>
    </source>
</evidence>
<feature type="compositionally biased region" description="Basic residues" evidence="12">
    <location>
        <begin position="1777"/>
        <end position="1792"/>
    </location>
</feature>
<dbReference type="GO" id="GO:0004386">
    <property type="term" value="F:helicase activity"/>
    <property type="evidence" value="ECO:0007669"/>
    <property type="project" value="UniProtKB-KW"/>
</dbReference>
<dbReference type="InterPro" id="IPR023780">
    <property type="entry name" value="Chromo_domain"/>
</dbReference>
<evidence type="ECO:0000256" key="7">
    <source>
        <dbReference type="ARBA" id="ARBA00023117"/>
    </source>
</evidence>
<dbReference type="PROSITE" id="PS51011">
    <property type="entry name" value="ARID"/>
    <property type="match status" value="1"/>
</dbReference>
<dbReference type="GO" id="GO:0140658">
    <property type="term" value="F:ATP-dependent chromatin remodeler activity"/>
    <property type="evidence" value="ECO:0007669"/>
    <property type="project" value="TreeGrafter"/>
</dbReference>
<feature type="domain" description="Bromo" evidence="14">
    <location>
        <begin position="296"/>
        <end position="369"/>
    </location>
</feature>
<feature type="compositionally biased region" description="Acidic residues" evidence="12">
    <location>
        <begin position="1688"/>
        <end position="1705"/>
    </location>
</feature>
<dbReference type="InterPro" id="IPR023779">
    <property type="entry name" value="Chromodomain_CS"/>
</dbReference>
<evidence type="ECO:0000313" key="18">
    <source>
        <dbReference type="EMBL" id="GBG24435.1"/>
    </source>
</evidence>
<dbReference type="InParanoid" id="A0A2R5G1N3"/>
<dbReference type="InterPro" id="IPR001650">
    <property type="entry name" value="Helicase_C-like"/>
</dbReference>
<dbReference type="PROSITE" id="PS50013">
    <property type="entry name" value="CHROMO_2"/>
    <property type="match status" value="2"/>
</dbReference>
<gene>
    <name evidence="18" type="ORF">FCC1311_006532</name>
</gene>
<feature type="compositionally biased region" description="Polar residues" evidence="12">
    <location>
        <begin position="1"/>
        <end position="14"/>
    </location>
</feature>
<feature type="coiled-coil region" evidence="11">
    <location>
        <begin position="548"/>
        <end position="594"/>
    </location>
</feature>
<dbReference type="SUPFAM" id="SSF46774">
    <property type="entry name" value="ARID-like"/>
    <property type="match status" value="1"/>
</dbReference>
<dbReference type="GO" id="GO:0003677">
    <property type="term" value="F:DNA binding"/>
    <property type="evidence" value="ECO:0007669"/>
    <property type="project" value="UniProtKB-KW"/>
</dbReference>
<dbReference type="InterPro" id="IPR000953">
    <property type="entry name" value="Chromo/chromo_shadow_dom"/>
</dbReference>
<dbReference type="Gene3D" id="3.40.50.10810">
    <property type="entry name" value="Tandem AAA-ATPase domain"/>
    <property type="match status" value="1"/>
</dbReference>
<dbReference type="GO" id="GO:0042393">
    <property type="term" value="F:histone binding"/>
    <property type="evidence" value="ECO:0007669"/>
    <property type="project" value="TreeGrafter"/>
</dbReference>
<evidence type="ECO:0000259" key="15">
    <source>
        <dbReference type="PROSITE" id="PS51011"/>
    </source>
</evidence>
<sequence length="1891" mass="214445">MGPGTCRSSSTSSRHGAVMQGGYSQQQHQQHMQQQYHQQQHMQHMHMPVANTARTAPRPTRPPGLPPATSAMRDDDDDDYNGRGSTSARKKKKSLAEDKLMGEHEAFFEEMDREDAAAPREREEPLIENILGRRLRADYDPEQEEAPASGDEDGDKPSAALLESVETPKKKKTRRELLEEEDEKRRREQDKFEFLVKWRGKSYLHVEWVSPDLIDQDVNGSQRLKRYVNALPPEQHEASAVARGREDTEYFDPSYVEVDRILDEAQEEPGTQRKRTPSWVREATQILSKLINHRYKGVKLSVYFMEPVDEERDGAPGYYDMISRPMDFGTIRQRLMGGRVYENVDQFAADVRLVFANCRIYNTNPELFVRDCCERLSDLFEKKFATLKAGQENQANKDDDKAAGPMYLVKWKNMSYADATWENASDILDDQAIAAYHRRSKIPAVKRQAIQNTSIESKITTERQVLAQQQNLHRHRVQEHLQRQDQALRQRQEHEINAVRERHRQQIAQFQYQQQNDPNLAKGDAAYGNFPSFSAYVQHVQQTHHGVIEQLNQQHAEQQRALHMQQKQHIRHMNSQLEAQDQQLQQRHEHWRTQMQQNEEVDSAAVANAAEGSMATSASGSRFFKYTESPSFKDGLKLRSYQLEGLNWLAFNYANKRGSLLADEMGLGKTCQTVSFVRHLKLHGNPPNRPSLVVAPLSTLGHWRNEFERWTDLNCVVYHDGGNRRITGQQARALIREHEFYYWRKNSKTGQAKVVPGLYKFDVMVTSYEALSADGAEFADIKWAGVIVDEGHRLKSKKSKLAQTFAEYIRADVRVILTGTPLQNNVGELWALLNFIEPREFPDKADFLEHFGDMQNAEQVQALQARVKPFMLRRLKEHVEKDIPAKEETVIDVELTTLQKKYYRAIFERNREFLGGGPGVVTSSRGVSPQLISIEMELRKCCNHPFLISGVEQREALTTDVKYDSEEWLVHMINASGKMVLLDKLLAKLRKEGRKVLIFSQFKMMLDIISDYCAHPRRAYPVERIDGNVSGNARQKAIDRFCDPVAKSFVFLLSTRAGGVGINLTAADTVIIFDSDWNPQNDLQAMARCHRIGQKKSVNVYRFVTRLTYEAHLFDRAAKKLGLEQAVLGRQGSSAVAEPASKEEIEELLKYGAYRLLEDDEEAAKKQKAYSEANIDDLLKDSRKVNWDRAADADNTGGFSFSKASFVAAGTDQEIDVQDPKFWTKVLGEDPRGTMVARLTDGSAYETEEKKQAFFTELRVVGHQVIEEKLRGNPTPDYEQDVVNCLQMIVTMKRTFSDREQAAANQFVKQIERPSRRNYDVSKIKTFFDGERLPGSDEPSPAQGGPEKVSFDDGGDDDANDDDYTGGGSSSNNKKPRRWADVDGRKVEMLIIQGKWIDPEILRQTVDDFGGYEKVVVERLWQSIRRKLELRETSSCGHQIHKAYKKYFYADPSQVPIVDVDEARRVKKAQKEKRQQEETAERKRRRSEGGTKRQRSAKKTKRSRDSSAASASGSTSSRARPVRKNQEVKVEILDPSTYEKLDEEGKPWCRYCGATETSSWSRGPWGSQTLCIAHYSQHYQKKSLDLSEYPELPKQPINPEANTQFKYLARKKAKEERLREDGSMVGDEELGLDDDLDVDEDEDNDSNYGRGRSRRVTRRASLRRRASSSRRRSATVAAEALAAAVKADEDDDDDGDDDEDEDADMQDSPKENGKGTNSTTATKKESDASKNANGKSNGAGDDVSAADEDEDEEEADVDDEDEEYEEGKNSSSGKRGSASKKSSRKSTAKKAASKAALKEASDGEAGSGSETGDAPNGKGSSAEEAKTKVKRRSSAGSRSRDKNNKDSDPDTDVEENGRQGSSKVPSIEEDEALARRLHNRRASTRRRSSLS</sequence>
<evidence type="ECO:0000313" key="19">
    <source>
        <dbReference type="Proteomes" id="UP000241890"/>
    </source>
</evidence>
<dbReference type="PANTHER" id="PTHR45623:SF11">
    <property type="entry name" value="KISMET, ISOFORM C"/>
    <property type="match status" value="1"/>
</dbReference>
<feature type="compositionally biased region" description="Acidic residues" evidence="12">
    <location>
        <begin position="1626"/>
        <end position="1645"/>
    </location>
</feature>
<feature type="region of interest" description="Disordered" evidence="12">
    <location>
        <begin position="1612"/>
        <end position="1891"/>
    </location>
</feature>
<feature type="compositionally biased region" description="Low complexity" evidence="12">
    <location>
        <begin position="25"/>
        <end position="58"/>
    </location>
</feature>
<evidence type="ECO:0000256" key="11">
    <source>
        <dbReference type="SAM" id="Coils"/>
    </source>
</evidence>
<feature type="domain" description="Chromo" evidence="13">
    <location>
        <begin position="384"/>
        <end position="448"/>
    </location>
</feature>
<dbReference type="CDD" id="cd04369">
    <property type="entry name" value="Bromodomain"/>
    <property type="match status" value="1"/>
</dbReference>
<dbReference type="GO" id="GO:0005524">
    <property type="term" value="F:ATP binding"/>
    <property type="evidence" value="ECO:0007669"/>
    <property type="project" value="UniProtKB-KW"/>
</dbReference>
<dbReference type="SMART" id="SM00490">
    <property type="entry name" value="HELICc"/>
    <property type="match status" value="1"/>
</dbReference>
<dbReference type="Pfam" id="PF00439">
    <property type="entry name" value="Bromodomain"/>
    <property type="match status" value="1"/>
</dbReference>
<protein>
    <submittedName>
        <fullName evidence="18">Chromodomain-helicase-DNA-binding protein, putative</fullName>
    </submittedName>
</protein>
<dbReference type="SMART" id="SM00298">
    <property type="entry name" value="CHROMO"/>
    <property type="match status" value="2"/>
</dbReference>
<dbReference type="InterPro" id="IPR001606">
    <property type="entry name" value="ARID_dom"/>
</dbReference>
<dbReference type="Pfam" id="PF00271">
    <property type="entry name" value="Helicase_C"/>
    <property type="match status" value="1"/>
</dbReference>
<feature type="region of interest" description="Disordered" evidence="12">
    <location>
        <begin position="1466"/>
        <end position="1530"/>
    </location>
</feature>
<dbReference type="InterPro" id="IPR036427">
    <property type="entry name" value="Bromodomain-like_sf"/>
</dbReference>
<keyword evidence="2" id="KW-0677">Repeat</keyword>
<feature type="domain" description="Helicase ATP-binding" evidence="16">
    <location>
        <begin position="650"/>
        <end position="839"/>
    </location>
</feature>
<feature type="compositionally biased region" description="Basic residues" evidence="12">
    <location>
        <begin position="1492"/>
        <end position="1502"/>
    </location>
</feature>
<feature type="compositionally biased region" description="Low complexity" evidence="12">
    <location>
        <begin position="1506"/>
        <end position="1519"/>
    </location>
</feature>
<dbReference type="SUPFAM" id="SSF47370">
    <property type="entry name" value="Bromodomain"/>
    <property type="match status" value="1"/>
</dbReference>
<name>A0A2R5G1N3_9STRA</name>
<evidence type="ECO:0000256" key="3">
    <source>
        <dbReference type="ARBA" id="ARBA00022741"/>
    </source>
</evidence>
<keyword evidence="6" id="KW-0805">Transcription regulation</keyword>
<dbReference type="Gene3D" id="1.20.920.10">
    <property type="entry name" value="Bromodomain-like"/>
    <property type="match status" value="1"/>
</dbReference>
<dbReference type="OrthoDB" id="5857104at2759"/>
<comment type="subcellular location">
    <subcellularLocation>
        <location evidence="1">Nucleus</location>
    </subcellularLocation>
</comment>
<dbReference type="InterPro" id="IPR001487">
    <property type="entry name" value="Bromodomain"/>
</dbReference>
<feature type="compositionally biased region" description="Low complexity" evidence="12">
    <location>
        <begin position="1674"/>
        <end position="1685"/>
    </location>
</feature>
<feature type="compositionally biased region" description="Acidic residues" evidence="12">
    <location>
        <begin position="1744"/>
        <end position="1765"/>
    </location>
</feature>
<dbReference type="SMART" id="SM00297">
    <property type="entry name" value="BROMO"/>
    <property type="match status" value="1"/>
</dbReference>
<dbReference type="Gene3D" id="1.10.150.60">
    <property type="entry name" value="ARID DNA-binding domain"/>
    <property type="match status" value="1"/>
</dbReference>
<evidence type="ECO:0000256" key="6">
    <source>
        <dbReference type="ARBA" id="ARBA00023015"/>
    </source>
</evidence>
<keyword evidence="18" id="KW-0238">DNA-binding</keyword>
<feature type="compositionally biased region" description="Acidic residues" evidence="12">
    <location>
        <begin position="1353"/>
        <end position="1364"/>
    </location>
</feature>